<comment type="caution">
    <text evidence="2">The sequence shown here is derived from an EMBL/GenBank/DDBJ whole genome shotgun (WGS) entry which is preliminary data.</text>
</comment>
<name>A0A9P4LBS0_9PLEO</name>
<gene>
    <name evidence="2" type="ORF">K460DRAFT_78681</name>
</gene>
<proteinExistence type="predicted"/>
<organism evidence="2 3">
    <name type="scientific">Cucurbitaria berberidis CBS 394.84</name>
    <dbReference type="NCBI Taxonomy" id="1168544"/>
    <lineage>
        <taxon>Eukaryota</taxon>
        <taxon>Fungi</taxon>
        <taxon>Dikarya</taxon>
        <taxon>Ascomycota</taxon>
        <taxon>Pezizomycotina</taxon>
        <taxon>Dothideomycetes</taxon>
        <taxon>Pleosporomycetidae</taxon>
        <taxon>Pleosporales</taxon>
        <taxon>Pleosporineae</taxon>
        <taxon>Cucurbitariaceae</taxon>
        <taxon>Cucurbitaria</taxon>
    </lineage>
</organism>
<protein>
    <submittedName>
        <fullName evidence="2">Uncharacterized protein</fullName>
    </submittedName>
</protein>
<accession>A0A9P4LBS0</accession>
<keyword evidence="3" id="KW-1185">Reference proteome</keyword>
<evidence type="ECO:0000313" key="2">
    <source>
        <dbReference type="EMBL" id="KAF1848632.1"/>
    </source>
</evidence>
<dbReference type="RefSeq" id="XP_040791195.1">
    <property type="nucleotide sequence ID" value="XM_040938682.1"/>
</dbReference>
<reference evidence="2" key="1">
    <citation type="submission" date="2020-01" db="EMBL/GenBank/DDBJ databases">
        <authorList>
            <consortium name="DOE Joint Genome Institute"/>
            <person name="Haridas S."/>
            <person name="Albert R."/>
            <person name="Binder M."/>
            <person name="Bloem J."/>
            <person name="Labutti K."/>
            <person name="Salamov A."/>
            <person name="Andreopoulos B."/>
            <person name="Baker S.E."/>
            <person name="Barry K."/>
            <person name="Bills G."/>
            <person name="Bluhm B.H."/>
            <person name="Cannon C."/>
            <person name="Castanera R."/>
            <person name="Culley D.E."/>
            <person name="Daum C."/>
            <person name="Ezra D."/>
            <person name="Gonzalez J.B."/>
            <person name="Henrissat B."/>
            <person name="Kuo A."/>
            <person name="Liang C."/>
            <person name="Lipzen A."/>
            <person name="Lutzoni F."/>
            <person name="Magnuson J."/>
            <person name="Mondo S."/>
            <person name="Nolan M."/>
            <person name="Ohm R."/>
            <person name="Pangilinan J."/>
            <person name="Park H.-J."/>
            <person name="Ramirez L."/>
            <person name="Alfaro M."/>
            <person name="Sun H."/>
            <person name="Tritt A."/>
            <person name="Yoshinaga Y."/>
            <person name="Zwiers L.-H."/>
            <person name="Turgeon B.G."/>
            <person name="Goodwin S.B."/>
            <person name="Spatafora J.W."/>
            <person name="Crous P.W."/>
            <person name="Grigoriev I.V."/>
        </authorList>
    </citation>
    <scope>NUCLEOTIDE SEQUENCE</scope>
    <source>
        <strain evidence="2">CBS 394.84</strain>
    </source>
</reference>
<feature type="region of interest" description="Disordered" evidence="1">
    <location>
        <begin position="1"/>
        <end position="28"/>
    </location>
</feature>
<dbReference type="Proteomes" id="UP000800039">
    <property type="component" value="Unassembled WGS sequence"/>
</dbReference>
<dbReference type="GeneID" id="63855939"/>
<sequence length="224" mass="25171">MNTVTSYTELSGGEAREEPRFEANPSNSGSINVRSYGMKLDKKRAVRLHFQIAYYPIKRPVCRAPILTNRLQQTGSRPCSVSRISPAIGTVHHFLTGSPGYSIPFGRFEYQDGLTCLHMTTPMSNLFLALPDGGGAPPCRSRVSLRGTLNQTSIEAFRIRTIRLCSAILGLWVRHHRRLDAAAELVMKRWALTTYHARFSDLNFLLVTISYFAFIRAPVPSEIR</sequence>
<dbReference type="EMBL" id="ML976615">
    <property type="protein sequence ID" value="KAF1848632.1"/>
    <property type="molecule type" value="Genomic_DNA"/>
</dbReference>
<evidence type="ECO:0000256" key="1">
    <source>
        <dbReference type="SAM" id="MobiDB-lite"/>
    </source>
</evidence>
<dbReference type="AlphaFoldDB" id="A0A9P4LBS0"/>
<evidence type="ECO:0000313" key="3">
    <source>
        <dbReference type="Proteomes" id="UP000800039"/>
    </source>
</evidence>